<name>A0A8T0IGW6_CERPU</name>
<dbReference type="PANTHER" id="PTHR47337">
    <property type="entry name" value="TETRATRICOPEPTIDE REPEAT (TPR)-LIKE SUPERFAMILY PROTEIN"/>
    <property type="match status" value="1"/>
</dbReference>
<evidence type="ECO:0000313" key="4">
    <source>
        <dbReference type="Proteomes" id="UP000822688"/>
    </source>
</evidence>
<evidence type="ECO:0000313" key="3">
    <source>
        <dbReference type="EMBL" id="KAG0583024.1"/>
    </source>
</evidence>
<dbReference type="PANTHER" id="PTHR47337:SF1">
    <property type="entry name" value="TETRATRICOPEPTIDE REPEAT (TPR)-LIKE SUPERFAMILY PROTEIN"/>
    <property type="match status" value="1"/>
</dbReference>
<dbReference type="InterPro" id="IPR001214">
    <property type="entry name" value="SET_dom"/>
</dbReference>
<sequence>MEGVKGTIPRRLLEQIEASTDADLATTCTALASHLATNVTCRELLHQVAHPLNTTCAKHVETALRCKEEGNAAFKASSYQEAIDHYTKAIRYNRFATDDDKKTLATLFVNRAAATQALGHLMAVTRDCTRAIGLQPEYSKAWYRRGRAWAGMQWYDTAIDDLGKALDFEASVNGKNDISRELDRVKKLMATGAERLDVNCGAGPEPWGLGEVICHDGVSPYWTPDKNWGIQATKKIDVGSLALEEEPIAALISKDHRNTRCHYCFDVLPPDPVACFECAIPIYCDEPCLRAACDESSEELDGQTWRGEHMHECTGATWSAVLPTDAVLAARLFFRGQENARLDRQLKELCHHYNKMSGAAKVEAHVLATVVAHCLMYPAKNYQQTMGDLAAKLVCLIAVVRANAMAIHIPADISTQDEHRIDENLLSLVEQVNVGQGVYYTGSKFNHACNANVHASFKGRHLRVQTIKPIQAGVPLELCYGAQVGEMRRDERQMWLQDRYFFTCECLSCKTVVQPDLLLFSFRCPKAGCNGVVPGPSSVQQPDQSGDIRDSSTEGNVPRPGCCIACGSELNMQYSPDAARAVMMDLERVELKLQPPSRNQEAALNEALNLLKLCQGIFHASSKEMAKAEDVVARAYCLVGQPHDARAHCKVAIQILEKIYGKDHIAVANERLKLASIALAAGAGDEVRSNLALANDVMRIHYGSDHPTSVHLDAFHQLG</sequence>
<dbReference type="Gene3D" id="1.25.40.10">
    <property type="entry name" value="Tetratricopeptide repeat domain"/>
    <property type="match status" value="2"/>
</dbReference>
<dbReference type="PROSITE" id="PS50280">
    <property type="entry name" value="SET"/>
    <property type="match status" value="1"/>
</dbReference>
<dbReference type="InterPro" id="IPR011990">
    <property type="entry name" value="TPR-like_helical_dom_sf"/>
</dbReference>
<evidence type="ECO:0000256" key="1">
    <source>
        <dbReference type="SAM" id="MobiDB-lite"/>
    </source>
</evidence>
<feature type="region of interest" description="Disordered" evidence="1">
    <location>
        <begin position="535"/>
        <end position="555"/>
    </location>
</feature>
<dbReference type="SUPFAM" id="SSF82199">
    <property type="entry name" value="SET domain"/>
    <property type="match status" value="1"/>
</dbReference>
<keyword evidence="4" id="KW-1185">Reference proteome</keyword>
<dbReference type="Proteomes" id="UP000822688">
    <property type="component" value="Chromosome 3"/>
</dbReference>
<dbReference type="SUPFAM" id="SSF48452">
    <property type="entry name" value="TPR-like"/>
    <property type="match status" value="1"/>
</dbReference>
<dbReference type="EMBL" id="CM026423">
    <property type="protein sequence ID" value="KAG0583024.1"/>
    <property type="molecule type" value="Genomic_DNA"/>
</dbReference>
<reference evidence="3" key="1">
    <citation type="submission" date="2020-06" db="EMBL/GenBank/DDBJ databases">
        <title>WGS assembly of Ceratodon purpureus strain R40.</title>
        <authorList>
            <person name="Carey S.B."/>
            <person name="Jenkins J."/>
            <person name="Shu S."/>
            <person name="Lovell J.T."/>
            <person name="Sreedasyam A."/>
            <person name="Maumus F."/>
            <person name="Tiley G.P."/>
            <person name="Fernandez-Pozo N."/>
            <person name="Barry K."/>
            <person name="Chen C."/>
            <person name="Wang M."/>
            <person name="Lipzen A."/>
            <person name="Daum C."/>
            <person name="Saski C.A."/>
            <person name="Payton A.C."/>
            <person name="Mcbreen J.C."/>
            <person name="Conrad R.E."/>
            <person name="Kollar L.M."/>
            <person name="Olsson S."/>
            <person name="Huttunen S."/>
            <person name="Landis J.B."/>
            <person name="Wickett N.J."/>
            <person name="Johnson M.G."/>
            <person name="Rensing S.A."/>
            <person name="Grimwood J."/>
            <person name="Schmutz J."/>
            <person name="Mcdaniel S.F."/>
        </authorList>
    </citation>
    <scope>NUCLEOTIDE SEQUENCE</scope>
    <source>
        <strain evidence="3">R40</strain>
    </source>
</reference>
<protein>
    <recommendedName>
        <fullName evidence="2">SET domain-containing protein</fullName>
    </recommendedName>
</protein>
<dbReference type="Pfam" id="PF00856">
    <property type="entry name" value="SET"/>
    <property type="match status" value="1"/>
</dbReference>
<comment type="caution">
    <text evidence="3">The sequence shown here is derived from an EMBL/GenBank/DDBJ whole genome shotgun (WGS) entry which is preliminary data.</text>
</comment>
<dbReference type="Gene3D" id="6.10.140.2220">
    <property type="match status" value="1"/>
</dbReference>
<proteinExistence type="predicted"/>
<gene>
    <name evidence="3" type="ORF">KC19_3G102900</name>
</gene>
<organism evidence="3 4">
    <name type="scientific">Ceratodon purpureus</name>
    <name type="common">Fire moss</name>
    <name type="synonym">Dicranum purpureum</name>
    <dbReference type="NCBI Taxonomy" id="3225"/>
    <lineage>
        <taxon>Eukaryota</taxon>
        <taxon>Viridiplantae</taxon>
        <taxon>Streptophyta</taxon>
        <taxon>Embryophyta</taxon>
        <taxon>Bryophyta</taxon>
        <taxon>Bryophytina</taxon>
        <taxon>Bryopsida</taxon>
        <taxon>Dicranidae</taxon>
        <taxon>Pseudoditrichales</taxon>
        <taxon>Ditrichaceae</taxon>
        <taxon>Ceratodon</taxon>
    </lineage>
</organism>
<dbReference type="InterPro" id="IPR046341">
    <property type="entry name" value="SET_dom_sf"/>
</dbReference>
<dbReference type="InterPro" id="IPR019734">
    <property type="entry name" value="TPR_rpt"/>
</dbReference>
<dbReference type="Gene3D" id="2.170.270.10">
    <property type="entry name" value="SET domain"/>
    <property type="match status" value="1"/>
</dbReference>
<dbReference type="AlphaFoldDB" id="A0A8T0IGW6"/>
<feature type="domain" description="SET" evidence="2">
    <location>
        <begin position="216"/>
        <end position="481"/>
    </location>
</feature>
<accession>A0A8T0IGW6</accession>
<evidence type="ECO:0000259" key="2">
    <source>
        <dbReference type="PROSITE" id="PS50280"/>
    </source>
</evidence>
<dbReference type="Gene3D" id="1.10.220.160">
    <property type="match status" value="1"/>
</dbReference>
<dbReference type="SMART" id="SM00028">
    <property type="entry name" value="TPR"/>
    <property type="match status" value="4"/>
</dbReference>